<feature type="transmembrane region" description="Helical" evidence="14">
    <location>
        <begin position="299"/>
        <end position="322"/>
    </location>
</feature>
<keyword evidence="12" id="KW-0325">Glycoprotein</keyword>
<dbReference type="Proteomes" id="UP000836841">
    <property type="component" value="Chromosome 7"/>
</dbReference>
<gene>
    <name evidence="16" type="ORF">TAV2_LOCUS22898</name>
</gene>
<feature type="transmembrane region" description="Helical" evidence="14">
    <location>
        <begin position="755"/>
        <end position="773"/>
    </location>
</feature>
<organism evidence="16 17">
    <name type="scientific">Thlaspi arvense</name>
    <name type="common">Field penny-cress</name>
    <dbReference type="NCBI Taxonomy" id="13288"/>
    <lineage>
        <taxon>Eukaryota</taxon>
        <taxon>Viridiplantae</taxon>
        <taxon>Streptophyta</taxon>
        <taxon>Embryophyta</taxon>
        <taxon>Tracheophyta</taxon>
        <taxon>Spermatophyta</taxon>
        <taxon>Magnoliopsida</taxon>
        <taxon>eudicotyledons</taxon>
        <taxon>Gunneridae</taxon>
        <taxon>Pentapetalae</taxon>
        <taxon>rosids</taxon>
        <taxon>malvids</taxon>
        <taxon>Brassicales</taxon>
        <taxon>Brassicaceae</taxon>
        <taxon>Thlaspideae</taxon>
        <taxon>Thlaspi</taxon>
    </lineage>
</organism>
<evidence type="ECO:0000256" key="4">
    <source>
        <dbReference type="ARBA" id="ARBA00009592"/>
    </source>
</evidence>
<evidence type="ECO:0000256" key="8">
    <source>
        <dbReference type="ARBA" id="ARBA00022729"/>
    </source>
</evidence>
<dbReference type="InterPro" id="IPR001611">
    <property type="entry name" value="Leu-rich_rpt"/>
</dbReference>
<keyword evidence="10 14" id="KW-1133">Transmembrane helix</keyword>
<feature type="compositionally biased region" description="Basic and acidic residues" evidence="13">
    <location>
        <begin position="827"/>
        <end position="840"/>
    </location>
</feature>
<feature type="region of interest" description="Disordered" evidence="13">
    <location>
        <begin position="270"/>
        <end position="295"/>
    </location>
</feature>
<dbReference type="InterPro" id="IPR032675">
    <property type="entry name" value="LRR_dom_sf"/>
</dbReference>
<feature type="compositionally biased region" description="Acidic residues" evidence="13">
    <location>
        <begin position="378"/>
        <end position="387"/>
    </location>
</feature>
<keyword evidence="5" id="KW-0597">Phosphoprotein</keyword>
<dbReference type="Pfam" id="PF08263">
    <property type="entry name" value="LRRNT_2"/>
    <property type="match status" value="1"/>
</dbReference>
<dbReference type="SUPFAM" id="SSF56112">
    <property type="entry name" value="Protein kinase-like (PK-like)"/>
    <property type="match status" value="1"/>
</dbReference>
<protein>
    <recommendedName>
        <fullName evidence="15">Leucine-rich repeat-containing N-terminal plant-type domain-containing protein</fullName>
    </recommendedName>
</protein>
<keyword evidence="6" id="KW-0433">Leucine-rich repeat</keyword>
<evidence type="ECO:0000256" key="2">
    <source>
        <dbReference type="ARBA" id="ARBA00004479"/>
    </source>
</evidence>
<keyword evidence="9" id="KW-0677">Repeat</keyword>
<evidence type="ECO:0000256" key="1">
    <source>
        <dbReference type="ARBA" id="ARBA00004141"/>
    </source>
</evidence>
<feature type="compositionally biased region" description="Basic and acidic residues" evidence="13">
    <location>
        <begin position="609"/>
        <end position="620"/>
    </location>
</feature>
<feature type="compositionally biased region" description="Low complexity" evidence="13">
    <location>
        <begin position="349"/>
        <end position="358"/>
    </location>
</feature>
<dbReference type="Gene3D" id="3.80.10.10">
    <property type="entry name" value="Ribonuclease Inhibitor"/>
    <property type="match status" value="2"/>
</dbReference>
<evidence type="ECO:0000256" key="11">
    <source>
        <dbReference type="ARBA" id="ARBA00023136"/>
    </source>
</evidence>
<feature type="domain" description="Leucine-rich repeat-containing N-terminal plant-type" evidence="15">
    <location>
        <begin position="7"/>
        <end position="33"/>
    </location>
</feature>
<evidence type="ECO:0000256" key="3">
    <source>
        <dbReference type="ARBA" id="ARBA00006070"/>
    </source>
</evidence>
<feature type="region of interest" description="Disordered" evidence="13">
    <location>
        <begin position="341"/>
        <end position="410"/>
    </location>
</feature>
<comment type="similarity">
    <text evidence="3">Belongs to the RER1 family.</text>
</comment>
<evidence type="ECO:0000256" key="7">
    <source>
        <dbReference type="ARBA" id="ARBA00022692"/>
    </source>
</evidence>
<dbReference type="InterPro" id="IPR046959">
    <property type="entry name" value="PRK1-6/SRF4-like"/>
</dbReference>
<evidence type="ECO:0000259" key="15">
    <source>
        <dbReference type="Pfam" id="PF08263"/>
    </source>
</evidence>
<name>A0AAU9T058_THLAR</name>
<dbReference type="GO" id="GO:0016020">
    <property type="term" value="C:membrane"/>
    <property type="evidence" value="ECO:0007669"/>
    <property type="project" value="UniProtKB-SubCell"/>
</dbReference>
<feature type="transmembrane region" description="Helical" evidence="14">
    <location>
        <begin position="705"/>
        <end position="722"/>
    </location>
</feature>
<keyword evidence="17" id="KW-1185">Reference proteome</keyword>
<dbReference type="EMBL" id="OU466863">
    <property type="protein sequence ID" value="CAH2076271.1"/>
    <property type="molecule type" value="Genomic_DNA"/>
</dbReference>
<keyword evidence="7 14" id="KW-0812">Transmembrane</keyword>
<dbReference type="AlphaFoldDB" id="A0AAU9T058"/>
<dbReference type="SUPFAM" id="SSF52058">
    <property type="entry name" value="L domain-like"/>
    <property type="match status" value="1"/>
</dbReference>
<evidence type="ECO:0000256" key="12">
    <source>
        <dbReference type="ARBA" id="ARBA00023180"/>
    </source>
</evidence>
<feature type="transmembrane region" description="Helical" evidence="14">
    <location>
        <begin position="679"/>
        <end position="699"/>
    </location>
</feature>
<dbReference type="FunFam" id="3.80.10.10:FF:000275">
    <property type="entry name" value="Leucine-rich repeat receptor-like protein kinase"/>
    <property type="match status" value="1"/>
</dbReference>
<dbReference type="PANTHER" id="PTHR48007:SF47">
    <property type="entry name" value="PROTEIN KINASE DOMAIN-CONTAINING PROTEIN"/>
    <property type="match status" value="1"/>
</dbReference>
<feature type="transmembrane region" description="Helical" evidence="14">
    <location>
        <begin position="779"/>
        <end position="796"/>
    </location>
</feature>
<reference evidence="16 17" key="1">
    <citation type="submission" date="2022-03" db="EMBL/GenBank/DDBJ databases">
        <authorList>
            <person name="Nunn A."/>
            <person name="Chopra R."/>
            <person name="Nunn A."/>
            <person name="Contreras Garrido A."/>
        </authorList>
    </citation>
    <scope>NUCLEOTIDE SEQUENCE [LARGE SCALE GENOMIC DNA]</scope>
</reference>
<feature type="region of interest" description="Disordered" evidence="13">
    <location>
        <begin position="818"/>
        <end position="840"/>
    </location>
</feature>
<dbReference type="FunFam" id="3.80.10.10:FF:000722">
    <property type="entry name" value="Leucine-rich repeat receptor-like protein kinase"/>
    <property type="match status" value="1"/>
</dbReference>
<dbReference type="InterPro" id="IPR011009">
    <property type="entry name" value="Kinase-like_dom_sf"/>
</dbReference>
<dbReference type="InterPro" id="IPR013210">
    <property type="entry name" value="LRR_N_plant-typ"/>
</dbReference>
<comment type="subcellular location">
    <subcellularLocation>
        <location evidence="1">Membrane</location>
        <topology evidence="1">Multi-pass membrane protein</topology>
    </subcellularLocation>
    <subcellularLocation>
        <location evidence="2">Membrane</location>
        <topology evidence="2">Single-pass type I membrane protein</topology>
    </subcellularLocation>
</comment>
<keyword evidence="11 14" id="KW-0472">Membrane</keyword>
<dbReference type="GO" id="GO:0005737">
    <property type="term" value="C:cytoplasm"/>
    <property type="evidence" value="ECO:0007669"/>
    <property type="project" value="UniProtKB-ARBA"/>
</dbReference>
<dbReference type="Gene3D" id="1.10.510.10">
    <property type="entry name" value="Transferase(Phosphotransferase) domain 1"/>
    <property type="match status" value="1"/>
</dbReference>
<feature type="region of interest" description="Disordered" evidence="13">
    <location>
        <begin position="609"/>
        <end position="632"/>
    </location>
</feature>
<evidence type="ECO:0000256" key="14">
    <source>
        <dbReference type="SAM" id="Phobius"/>
    </source>
</evidence>
<evidence type="ECO:0000313" key="17">
    <source>
        <dbReference type="Proteomes" id="UP000836841"/>
    </source>
</evidence>
<evidence type="ECO:0000256" key="13">
    <source>
        <dbReference type="SAM" id="MobiDB-lite"/>
    </source>
</evidence>
<evidence type="ECO:0000313" key="16">
    <source>
        <dbReference type="EMBL" id="CAH2076271.1"/>
    </source>
</evidence>
<comment type="similarity">
    <text evidence="4">Belongs to the RLP family.</text>
</comment>
<dbReference type="PANTHER" id="PTHR48007">
    <property type="entry name" value="LEUCINE-RICH REPEAT RECEPTOR-LIKE PROTEIN KINASE PXC1"/>
    <property type="match status" value="1"/>
</dbReference>
<evidence type="ECO:0000256" key="10">
    <source>
        <dbReference type="ARBA" id="ARBA00022989"/>
    </source>
</evidence>
<proteinExistence type="inferred from homology"/>
<evidence type="ECO:0000256" key="6">
    <source>
        <dbReference type="ARBA" id="ARBA00022614"/>
    </source>
</evidence>
<accession>A0AAU9T058</accession>
<evidence type="ECO:0000256" key="9">
    <source>
        <dbReference type="ARBA" id="ARBA00022737"/>
    </source>
</evidence>
<evidence type="ECO:0000256" key="5">
    <source>
        <dbReference type="ARBA" id="ARBA00022553"/>
    </source>
</evidence>
<dbReference type="InterPro" id="IPR004932">
    <property type="entry name" value="Rer1"/>
</dbReference>
<sequence length="853" mass="93099">MDHSSVLVDPLFLLHSWNYNHETPCSWRGVSCNNDSQVVTLSLPNSQLLGSIPSDLGSLKTLQSLDLSNNSFNGPLPVSFFNATELRLLDLSSNMISGEVPAAIGDLHSLLTLNLSDNALAGKLPANLVTLRNLTVVSLDNNYFSGQIPGGWRAVQFLDLSSNLINGSLPPDFGGECIRYLNVSFNQISGEIPPEIGAKFPRNATIDLSFNNLTGSIPNSPVFLNQESNFVSGNPGLCGDPTRNPCPITSSPSIVSDADAPTSTPAIAAIPNTIGSTPVTDPTTQQSNPNPRTGLRPGVIIGIVLGDIAGISILAVIFLYIYRCKKNMSVDNNINNKQRKETADTITLSPSSSSSSSPDESRRFAKWSCLRKDPETTPSDEEEDEETGYNGDQRSGDNGENKQGTLVTVDGEKEMEIETLLKASAYILGATGSSIMYKAVLEDGAVFAVRRLGENGPTPSPSPSSVGPLSPYCAPETFRSLKPSPKWDVFGFGVILLELLTGKIVSAEEIGLGNGLTVEEGHRALRMADVVIRGELEGKEDFLLSCFKLGFSCASPVPQKRPTMKESLAVLERFPHNSSVVYVVFSCLSQFDLIANLLRLSVSSAEVSEAERETKPRRGSEITGGAAMESKTTAVSAADDLQSSDGVSSSSSPADAVARLTHALSQRQQHLLDKTVPHVLYRWISCLVVVLIYAVRVYFVEGFYIITYAIGIYILNLLIAFLSPQEDPEASLGGGSLPTRGSDEFRPFVRRLPEFKVSITRAFVIGFVMTFFQVFDVPAFWPILLFYWVMLFFLTMRKQIQHMIKYRYVPFSFGKQRYGKKTPSMESSDRPSSKDEVEEKWNPRDFRLVADLC</sequence>
<dbReference type="Pfam" id="PF00560">
    <property type="entry name" value="LRR_1"/>
    <property type="match status" value="4"/>
</dbReference>
<keyword evidence="8" id="KW-0732">Signal</keyword>
<dbReference type="Pfam" id="PF03248">
    <property type="entry name" value="Rer1"/>
    <property type="match status" value="1"/>
</dbReference>
<feature type="compositionally biased region" description="Polar residues" evidence="13">
    <location>
        <begin position="275"/>
        <end position="291"/>
    </location>
</feature>